<feature type="coiled-coil region" evidence="1">
    <location>
        <begin position="47"/>
        <end position="74"/>
    </location>
</feature>
<name>A0ABT9DEN8_9MOLU</name>
<dbReference type="EMBL" id="JAOSID010000013">
    <property type="protein sequence ID" value="MDO8168259.1"/>
    <property type="molecule type" value="Genomic_DNA"/>
</dbReference>
<evidence type="ECO:0008006" key="5">
    <source>
        <dbReference type="Google" id="ProtNLM"/>
    </source>
</evidence>
<gene>
    <name evidence="3" type="ORF">OC680_02105</name>
</gene>
<feature type="region of interest" description="Disordered" evidence="2">
    <location>
        <begin position="84"/>
        <end position="117"/>
    </location>
</feature>
<reference evidence="3 4" key="1">
    <citation type="journal article" date="2023" name="Int. J. Syst. Evol. Microbiol.">
        <title>The observation of taxonomic boundaries for the 16SrII and 16SrXXV phytoplasmas using genome-based delimitation.</title>
        <authorList>
            <person name="Rodrigues Jardim B."/>
            <person name="Tran-Nguyen L.T.T."/>
            <person name="Gambley C."/>
            <person name="Al-Sadi A.M."/>
            <person name="Al-Subhi A.M."/>
            <person name="Foissac X."/>
            <person name="Salar P."/>
            <person name="Cai H."/>
            <person name="Yang J.Y."/>
            <person name="Davis R."/>
            <person name="Jones L."/>
            <person name="Rodoni B."/>
            <person name="Constable F.E."/>
        </authorList>
    </citation>
    <scope>NUCLEOTIDE SEQUENCE [LARGE SCALE GENOMIC DNA]</scope>
    <source>
        <strain evidence="3">BAWM-155c</strain>
    </source>
</reference>
<evidence type="ECO:0000256" key="1">
    <source>
        <dbReference type="SAM" id="Coils"/>
    </source>
</evidence>
<protein>
    <recommendedName>
        <fullName evidence="5">SAP11 effector protein</fullName>
    </recommendedName>
</protein>
<evidence type="ECO:0000313" key="4">
    <source>
        <dbReference type="Proteomes" id="UP001172036"/>
    </source>
</evidence>
<evidence type="ECO:0000256" key="2">
    <source>
        <dbReference type="SAM" id="MobiDB-lite"/>
    </source>
</evidence>
<accession>A0ABT9DEN8</accession>
<evidence type="ECO:0000313" key="3">
    <source>
        <dbReference type="EMBL" id="MDO8168259.1"/>
    </source>
</evidence>
<dbReference type="Proteomes" id="UP001172036">
    <property type="component" value="Unassembled WGS sequence"/>
</dbReference>
<keyword evidence="1" id="KW-0175">Coiled coil</keyword>
<dbReference type="RefSeq" id="WP_304515464.1">
    <property type="nucleotide sequence ID" value="NZ_JAOSID010000013.1"/>
</dbReference>
<sequence length="117" mass="13601">MLKIKNQFKTIIINFLILILLLFSSFNTVMAGPKKEKNTKKPMKTEKKVTLREYHQLERALDNLTEEERNSIIRTLNNPDNVALLRQSIANEREQKARNDNNDNKNEESSSSNPKNS</sequence>
<keyword evidence="4" id="KW-1185">Reference proteome</keyword>
<proteinExistence type="predicted"/>
<feature type="compositionally biased region" description="Basic and acidic residues" evidence="2">
    <location>
        <begin position="91"/>
        <end position="108"/>
    </location>
</feature>
<organism evidence="3 4">
    <name type="scientific">Candidatus Phytoplasma melaleucae</name>
    <dbReference type="NCBI Taxonomy" id="2982630"/>
    <lineage>
        <taxon>Bacteria</taxon>
        <taxon>Bacillati</taxon>
        <taxon>Mycoplasmatota</taxon>
        <taxon>Mollicutes</taxon>
        <taxon>Acholeplasmatales</taxon>
        <taxon>Acholeplasmataceae</taxon>
        <taxon>Candidatus Phytoplasma</taxon>
    </lineage>
</organism>
<comment type="caution">
    <text evidence="3">The sequence shown here is derived from an EMBL/GenBank/DDBJ whole genome shotgun (WGS) entry which is preliminary data.</text>
</comment>